<dbReference type="InterPro" id="IPR013798">
    <property type="entry name" value="Indole-3-glycerol_P_synth_dom"/>
</dbReference>
<dbReference type="InterPro" id="IPR013785">
    <property type="entry name" value="Aldolase_TIM"/>
</dbReference>
<dbReference type="InterPro" id="IPR001468">
    <property type="entry name" value="Indole-3-GlycerolPSynthase_CS"/>
</dbReference>
<dbReference type="InterPro" id="IPR045186">
    <property type="entry name" value="Indole-3-glycerol_P_synth"/>
</dbReference>
<dbReference type="HAMAP" id="MF_00134_B">
    <property type="entry name" value="IGPS_B"/>
    <property type="match status" value="1"/>
</dbReference>
<comment type="pathway">
    <text evidence="2 8">Amino-acid biosynthesis; L-tryptophan biosynthesis; L-tryptophan from chorismate: step 4/5.</text>
</comment>
<comment type="catalytic activity">
    <reaction evidence="1 8">
        <text>1-(2-carboxyphenylamino)-1-deoxy-D-ribulose 5-phosphate + H(+) = (1S,2R)-1-C-(indol-3-yl)glycerol 3-phosphate + CO2 + H2O</text>
        <dbReference type="Rhea" id="RHEA:23476"/>
        <dbReference type="ChEBI" id="CHEBI:15377"/>
        <dbReference type="ChEBI" id="CHEBI:15378"/>
        <dbReference type="ChEBI" id="CHEBI:16526"/>
        <dbReference type="ChEBI" id="CHEBI:58613"/>
        <dbReference type="ChEBI" id="CHEBI:58866"/>
        <dbReference type="EC" id="4.1.1.48"/>
    </reaction>
</comment>
<evidence type="ECO:0000313" key="10">
    <source>
        <dbReference type="EMBL" id="MEL4457266.1"/>
    </source>
</evidence>
<protein>
    <recommendedName>
        <fullName evidence="8">Indole-3-glycerol phosphate synthase</fullName>
        <shortName evidence="8">IGPS</shortName>
        <ecNumber evidence="8">4.1.1.48</ecNumber>
    </recommendedName>
</protein>
<evidence type="ECO:0000256" key="8">
    <source>
        <dbReference type="HAMAP-Rule" id="MF_00134"/>
    </source>
</evidence>
<evidence type="ECO:0000256" key="6">
    <source>
        <dbReference type="ARBA" id="ARBA00023141"/>
    </source>
</evidence>
<keyword evidence="5 8" id="KW-0822">Tryptophan biosynthesis</keyword>
<dbReference type="SUPFAM" id="SSF51366">
    <property type="entry name" value="Ribulose-phoshate binding barrel"/>
    <property type="match status" value="1"/>
</dbReference>
<dbReference type="GO" id="GO:0004425">
    <property type="term" value="F:indole-3-glycerol-phosphate synthase activity"/>
    <property type="evidence" value="ECO:0007669"/>
    <property type="project" value="UniProtKB-EC"/>
</dbReference>
<dbReference type="Proteomes" id="UP001474120">
    <property type="component" value="Unassembled WGS sequence"/>
</dbReference>
<evidence type="ECO:0000256" key="4">
    <source>
        <dbReference type="ARBA" id="ARBA00022793"/>
    </source>
</evidence>
<dbReference type="InterPro" id="IPR011060">
    <property type="entry name" value="RibuloseP-bd_barrel"/>
</dbReference>
<comment type="similarity">
    <text evidence="8">Belongs to the TrpC family.</text>
</comment>
<proteinExistence type="inferred from homology"/>
<dbReference type="Pfam" id="PF00218">
    <property type="entry name" value="IGPS"/>
    <property type="match status" value="1"/>
</dbReference>
<keyword evidence="11" id="KW-1185">Reference proteome</keyword>
<dbReference type="NCBIfam" id="NF001377">
    <property type="entry name" value="PRK00278.2-4"/>
    <property type="match status" value="1"/>
</dbReference>
<dbReference type="PROSITE" id="PS00614">
    <property type="entry name" value="IGPS"/>
    <property type="match status" value="1"/>
</dbReference>
<sequence length="262" mass="29055">MDILEKIVRDKRDEVSSKKKVLPLSYLVTSPLMQRASYSMAKAVQQGSGIIAEFKRRSPSRQVINQSDSVIDVIRGYQSAGVSGISVLTDTKYFGGSLDDLIQARAHLEIPLLRKEFIIDPYQIYEAKVFGADLILLIAAVLSPEEISLFSQLAHQLDLEVLLEVHNEDELKQSDLEHVDLVGVNNRNLKTFEVNLETSKDLAPLIPDDKVKISESGISSPEAIHILKGFGYKGFLIGENFMKTEAPGASAKQFIAALRDEN</sequence>
<evidence type="ECO:0000256" key="1">
    <source>
        <dbReference type="ARBA" id="ARBA00001633"/>
    </source>
</evidence>
<evidence type="ECO:0000313" key="11">
    <source>
        <dbReference type="Proteomes" id="UP001474120"/>
    </source>
</evidence>
<organism evidence="10 11">
    <name type="scientific">Lutimonas vermicola</name>
    <dbReference type="NCBI Taxonomy" id="414288"/>
    <lineage>
        <taxon>Bacteria</taxon>
        <taxon>Pseudomonadati</taxon>
        <taxon>Bacteroidota</taxon>
        <taxon>Flavobacteriia</taxon>
        <taxon>Flavobacteriales</taxon>
        <taxon>Flavobacteriaceae</taxon>
        <taxon>Lutimonas</taxon>
    </lineage>
</organism>
<dbReference type="PANTHER" id="PTHR22854:SF2">
    <property type="entry name" value="INDOLE-3-GLYCEROL-PHOSPHATE SYNTHASE"/>
    <property type="match status" value="1"/>
</dbReference>
<dbReference type="RefSeq" id="WP_342161429.1">
    <property type="nucleotide sequence ID" value="NZ_JBCDNA010000003.1"/>
</dbReference>
<evidence type="ECO:0000256" key="2">
    <source>
        <dbReference type="ARBA" id="ARBA00004696"/>
    </source>
</evidence>
<keyword evidence="4 8" id="KW-0210">Decarboxylase</keyword>
<evidence type="ECO:0000256" key="3">
    <source>
        <dbReference type="ARBA" id="ARBA00022605"/>
    </source>
</evidence>
<keyword evidence="7 8" id="KW-0456">Lyase</keyword>
<dbReference type="EMBL" id="JBCDNA010000003">
    <property type="protein sequence ID" value="MEL4457266.1"/>
    <property type="molecule type" value="Genomic_DNA"/>
</dbReference>
<feature type="domain" description="Indole-3-glycerol phosphate synthase" evidence="9">
    <location>
        <begin position="4"/>
        <end position="252"/>
    </location>
</feature>
<dbReference type="PANTHER" id="PTHR22854">
    <property type="entry name" value="TRYPTOPHAN BIOSYNTHESIS PROTEIN"/>
    <property type="match status" value="1"/>
</dbReference>
<dbReference type="Gene3D" id="3.20.20.70">
    <property type="entry name" value="Aldolase class I"/>
    <property type="match status" value="1"/>
</dbReference>
<name>A0ABU9L495_9FLAO</name>
<keyword evidence="3 8" id="KW-0028">Amino-acid biosynthesis</keyword>
<evidence type="ECO:0000256" key="7">
    <source>
        <dbReference type="ARBA" id="ARBA00023239"/>
    </source>
</evidence>
<evidence type="ECO:0000259" key="9">
    <source>
        <dbReference type="Pfam" id="PF00218"/>
    </source>
</evidence>
<accession>A0ABU9L495</accession>
<dbReference type="CDD" id="cd00331">
    <property type="entry name" value="IGPS"/>
    <property type="match status" value="1"/>
</dbReference>
<gene>
    <name evidence="8 10" type="primary">trpC</name>
    <name evidence="10" type="ORF">AABB81_15270</name>
</gene>
<evidence type="ECO:0000256" key="5">
    <source>
        <dbReference type="ARBA" id="ARBA00022822"/>
    </source>
</evidence>
<keyword evidence="6 8" id="KW-0057">Aromatic amino acid biosynthesis</keyword>
<comment type="caution">
    <text evidence="10">The sequence shown here is derived from an EMBL/GenBank/DDBJ whole genome shotgun (WGS) entry which is preliminary data.</text>
</comment>
<reference evidence="10 11" key="1">
    <citation type="submission" date="2024-04" db="EMBL/GenBank/DDBJ databases">
        <title>whole genome sequencing of Lutimonas vermicola strain IMCC1616.</title>
        <authorList>
            <person name="Bae S.S."/>
        </authorList>
    </citation>
    <scope>NUCLEOTIDE SEQUENCE [LARGE SCALE GENOMIC DNA]</scope>
    <source>
        <strain evidence="10 11">IMCC1616</strain>
    </source>
</reference>
<dbReference type="EC" id="4.1.1.48" evidence="8"/>